<name>A0A5A5RBK4_MICAE</name>
<proteinExistence type="predicted"/>
<gene>
    <name evidence="1" type="ORF">MiYa_03739</name>
</gene>
<dbReference type="EMBL" id="BHVO01000088">
    <property type="protein sequence ID" value="GCA72189.1"/>
    <property type="molecule type" value="Genomic_DNA"/>
</dbReference>
<accession>A0A5A5RBK4</accession>
<sequence>MAYQQAYTAVVRLKQTNTTEAMLHRFRAVEGLIYEYLRYEFKEHIIESKYTYSS</sequence>
<protein>
    <submittedName>
        <fullName evidence="1">Uncharacterized protein</fullName>
    </submittedName>
</protein>
<dbReference type="AlphaFoldDB" id="A0A5A5RBK4"/>
<organism evidence="1 2">
    <name type="scientific">Microcystis aeruginosa NIES-2519</name>
    <dbReference type="NCBI Taxonomy" id="2303981"/>
    <lineage>
        <taxon>Bacteria</taxon>
        <taxon>Bacillati</taxon>
        <taxon>Cyanobacteriota</taxon>
        <taxon>Cyanophyceae</taxon>
        <taxon>Oscillatoriophycideae</taxon>
        <taxon>Chroococcales</taxon>
        <taxon>Microcystaceae</taxon>
        <taxon>Microcystis</taxon>
    </lineage>
</organism>
<evidence type="ECO:0000313" key="2">
    <source>
        <dbReference type="Proteomes" id="UP000323569"/>
    </source>
</evidence>
<dbReference type="Proteomes" id="UP000323569">
    <property type="component" value="Unassembled WGS sequence"/>
</dbReference>
<evidence type="ECO:0000313" key="1">
    <source>
        <dbReference type="EMBL" id="GCA72189.1"/>
    </source>
</evidence>
<reference evidence="1 2" key="1">
    <citation type="submission" date="2018-09" db="EMBL/GenBank/DDBJ databases">
        <title>Evolutionary history of phycoerythrin pigmentation in the water bloom-forming cyanobacterium Microcystis aeruginosa.</title>
        <authorList>
            <person name="Tanabe Y."/>
            <person name="Tanabe Y."/>
            <person name="Yamaguchi H."/>
        </authorList>
    </citation>
    <scope>NUCLEOTIDE SEQUENCE [LARGE SCALE GENOMIC DNA]</scope>
    <source>
        <strain evidence="1 2">NIES-2519</strain>
    </source>
</reference>
<comment type="caution">
    <text evidence="1">The sequence shown here is derived from an EMBL/GenBank/DDBJ whole genome shotgun (WGS) entry which is preliminary data.</text>
</comment>